<dbReference type="NCBIfam" id="NF004397">
    <property type="entry name" value="PRK05755.1"/>
    <property type="match status" value="1"/>
</dbReference>
<sequence length="876" mass="98009">MKKLVLIDGNNVVYRAFFALPLLSNSQGMYTNAVYGFTTMLLKAIEEEKPTHLLVAFDAGKTTFRHNTFKEYKGGRQKTPPELSQQLPFVYQLLDAMGIKRYDLDNYEADDIVGTLSKRAKDAGFSVSIITGDKDYLQLVEDHVNVSLIKKGISDTVVYDTEKVRERYGIDPEGVIDLKGLMGDASDNIPGVPGVGEKTAIKLLKQFGTVERVYEQLDEVSGKKLKESLETNHDQALMSKQIATIDRDSPVLITLDDCAYKNKVTPELTELFHELGFQSLLEKMDLPEEEKSPTENPSIEVMVVTHFSEDQLVSPSALIVEMLDENYHYGDILGFAVANKSGTYFIQTVNGLNDSLFCSWLADRSKEKIVHNGKQAEVALNWRGLKLNGVIFDVGLASYLIDPAEAGQDLASVAKKRGITDVETDDAFYGKGAKRVIPEGDGQAGHLGHKAAALFALKPILAGELKTNQQEQLLSDLEMPLSRVLARMEFTGVQTSGETLKAMGRELDATLEVIEKDIYELAGVSFNINSPKQLGEILFEKLMLPAIKKTKTGYSTAADVLEKLRGRHEIIDKILDFRQLGKLKSTYVEGLLKVINPKTGKVHTCYNQTLTQTGRLSSTDPNLQNIPIRLEEGRKIRKAFLPSEPGWQIFSADYSQIELRVLAHIADDAHLKQAFIDGLDIHTKTAMDVFGVEKNGVTALMRRHAKAVNFGIIYGISDYGLSQNLGITRKEAGRFIEKYLESYPGVRHYMEDIVKKAKKSGFVTTLLNRRRYLPEITSRNFNLRSFAERTAMNTPIQGSAADVIKKAMVIMDRRLAEEHLKSRMLLQVHDELIFEVPEEEIERMKVVVPEVMEHAITLKVPLKVECAYGPTWYDAK</sequence>
<dbReference type="InterPro" id="IPR002562">
    <property type="entry name" value="3'-5'_exonuclease_dom"/>
</dbReference>
<keyword evidence="9 17" id="KW-0227">DNA damage</keyword>
<keyword evidence="7 17" id="KW-0235">DNA replication</keyword>
<dbReference type="Gene3D" id="1.20.1060.10">
    <property type="entry name" value="Taq DNA Polymerase, Chain T, domain 4"/>
    <property type="match status" value="1"/>
</dbReference>
<dbReference type="InterPro" id="IPR036279">
    <property type="entry name" value="5-3_exonuclease_C_sf"/>
</dbReference>
<dbReference type="Gene3D" id="3.30.70.370">
    <property type="match status" value="1"/>
</dbReference>
<dbReference type="SMART" id="SM00474">
    <property type="entry name" value="35EXOc"/>
    <property type="match status" value="1"/>
</dbReference>
<dbReference type="SMART" id="SM00482">
    <property type="entry name" value="POLAc"/>
    <property type="match status" value="1"/>
</dbReference>
<keyword evidence="5 17" id="KW-0808">Transferase</keyword>
<keyword evidence="22" id="KW-1185">Reference proteome</keyword>
<evidence type="ECO:0000313" key="22">
    <source>
        <dbReference type="Proteomes" id="UP000654670"/>
    </source>
</evidence>
<dbReference type="SUPFAM" id="SSF53098">
    <property type="entry name" value="Ribonuclease H-like"/>
    <property type="match status" value="1"/>
</dbReference>
<evidence type="ECO:0000256" key="6">
    <source>
        <dbReference type="ARBA" id="ARBA00022695"/>
    </source>
</evidence>
<keyword evidence="12 17" id="KW-0239">DNA-directed DNA polymerase</keyword>
<comment type="similarity">
    <text evidence="1 17">Belongs to the DNA polymerase type-A family.</text>
</comment>
<keyword evidence="13 17" id="KW-0238">DNA-binding</keyword>
<dbReference type="InterPro" id="IPR019760">
    <property type="entry name" value="DNA-dir_DNA_pol_A_CS"/>
</dbReference>
<dbReference type="AlphaFoldDB" id="A0A917RX35"/>
<dbReference type="FunFam" id="1.20.1060.10:FF:000001">
    <property type="entry name" value="DNA polymerase I"/>
    <property type="match status" value="1"/>
</dbReference>
<evidence type="ECO:0000256" key="1">
    <source>
        <dbReference type="ARBA" id="ARBA00007705"/>
    </source>
</evidence>
<dbReference type="Gene3D" id="1.10.150.20">
    <property type="entry name" value="5' to 3' exonuclease, C-terminal subdomain"/>
    <property type="match status" value="2"/>
</dbReference>
<evidence type="ECO:0000256" key="9">
    <source>
        <dbReference type="ARBA" id="ARBA00022763"/>
    </source>
</evidence>
<feature type="domain" description="DNA-directed DNA polymerase family A palm" evidence="20">
    <location>
        <begin position="633"/>
        <end position="840"/>
    </location>
</feature>
<dbReference type="GO" id="GO:0008409">
    <property type="term" value="F:5'-3' exonuclease activity"/>
    <property type="evidence" value="ECO:0007669"/>
    <property type="project" value="InterPro"/>
</dbReference>
<dbReference type="FunFam" id="1.10.150.20:FF:000002">
    <property type="entry name" value="DNA polymerase I"/>
    <property type="match status" value="1"/>
</dbReference>
<evidence type="ECO:0000256" key="4">
    <source>
        <dbReference type="ARBA" id="ARBA00020311"/>
    </source>
</evidence>
<evidence type="ECO:0000256" key="8">
    <source>
        <dbReference type="ARBA" id="ARBA00022722"/>
    </source>
</evidence>
<dbReference type="InterPro" id="IPR036397">
    <property type="entry name" value="RNaseH_sf"/>
</dbReference>
<evidence type="ECO:0000313" key="21">
    <source>
        <dbReference type="EMBL" id="GGL42007.1"/>
    </source>
</evidence>
<dbReference type="EMBL" id="BMOK01000001">
    <property type="protein sequence ID" value="GGL42007.1"/>
    <property type="molecule type" value="Genomic_DNA"/>
</dbReference>
<dbReference type="EC" id="2.7.7.7" evidence="3 16"/>
<keyword evidence="8" id="KW-0540">Nuclease</keyword>
<name>A0A917RX35_9BACL</name>
<dbReference type="Proteomes" id="UP000654670">
    <property type="component" value="Unassembled WGS sequence"/>
</dbReference>
<reference evidence="21" key="1">
    <citation type="journal article" date="2014" name="Int. J. Syst. Evol. Microbiol.">
        <title>Complete genome sequence of Corynebacterium casei LMG S-19264T (=DSM 44701T), isolated from a smear-ripened cheese.</title>
        <authorList>
            <consortium name="US DOE Joint Genome Institute (JGI-PGF)"/>
            <person name="Walter F."/>
            <person name="Albersmeier A."/>
            <person name="Kalinowski J."/>
            <person name="Ruckert C."/>
        </authorList>
    </citation>
    <scope>NUCLEOTIDE SEQUENCE</scope>
    <source>
        <strain evidence="21">JCM 15325</strain>
    </source>
</reference>
<evidence type="ECO:0000256" key="14">
    <source>
        <dbReference type="ARBA" id="ARBA00023204"/>
    </source>
</evidence>
<evidence type="ECO:0000256" key="11">
    <source>
        <dbReference type="ARBA" id="ARBA00022839"/>
    </source>
</evidence>
<accession>A0A917RX35</accession>
<keyword evidence="14 17" id="KW-0234">DNA repair</keyword>
<feature type="domain" description="3'-5' exonuclease" evidence="18">
    <location>
        <begin position="301"/>
        <end position="466"/>
    </location>
</feature>
<dbReference type="InterPro" id="IPR002421">
    <property type="entry name" value="5-3_exonuclease"/>
</dbReference>
<keyword evidence="6 17" id="KW-0548">Nucleotidyltransferase</keyword>
<dbReference type="SMART" id="SM00279">
    <property type="entry name" value="HhH2"/>
    <property type="match status" value="1"/>
</dbReference>
<dbReference type="CDD" id="cd08637">
    <property type="entry name" value="DNA_pol_A_pol_I_C"/>
    <property type="match status" value="1"/>
</dbReference>
<dbReference type="CDD" id="cd06140">
    <property type="entry name" value="DNA_polA_I_Bacillus_like_exo"/>
    <property type="match status" value="1"/>
</dbReference>
<protein>
    <recommendedName>
        <fullName evidence="4 16">DNA polymerase I</fullName>
        <ecNumber evidence="3 16">2.7.7.7</ecNumber>
    </recommendedName>
</protein>
<dbReference type="PRINTS" id="PR00868">
    <property type="entry name" value="DNAPOLI"/>
</dbReference>
<organism evidence="21 22">
    <name type="scientific">Sporolactobacillus putidus</name>
    <dbReference type="NCBI Taxonomy" id="492735"/>
    <lineage>
        <taxon>Bacteria</taxon>
        <taxon>Bacillati</taxon>
        <taxon>Bacillota</taxon>
        <taxon>Bacilli</taxon>
        <taxon>Bacillales</taxon>
        <taxon>Sporolactobacillaceae</taxon>
        <taxon>Sporolactobacillus</taxon>
    </lineage>
</organism>
<dbReference type="NCBIfam" id="TIGR00593">
    <property type="entry name" value="pola"/>
    <property type="match status" value="1"/>
</dbReference>
<comment type="catalytic activity">
    <reaction evidence="15 17">
        <text>DNA(n) + a 2'-deoxyribonucleoside 5'-triphosphate = DNA(n+1) + diphosphate</text>
        <dbReference type="Rhea" id="RHEA:22508"/>
        <dbReference type="Rhea" id="RHEA-COMP:17339"/>
        <dbReference type="Rhea" id="RHEA-COMP:17340"/>
        <dbReference type="ChEBI" id="CHEBI:33019"/>
        <dbReference type="ChEBI" id="CHEBI:61560"/>
        <dbReference type="ChEBI" id="CHEBI:173112"/>
        <dbReference type="EC" id="2.7.7.7"/>
    </reaction>
</comment>
<dbReference type="InterPro" id="IPR001098">
    <property type="entry name" value="DNA-dir_DNA_pol_A_palm_dom"/>
</dbReference>
<dbReference type="Gene3D" id="3.40.50.1010">
    <property type="entry name" value="5'-nuclease"/>
    <property type="match status" value="1"/>
</dbReference>
<dbReference type="PROSITE" id="PS00447">
    <property type="entry name" value="DNA_POLYMERASE_A"/>
    <property type="match status" value="1"/>
</dbReference>
<dbReference type="FunFam" id="3.40.50.1010:FF:000001">
    <property type="entry name" value="DNA polymerase I"/>
    <property type="match status" value="1"/>
</dbReference>
<evidence type="ECO:0000256" key="10">
    <source>
        <dbReference type="ARBA" id="ARBA00022801"/>
    </source>
</evidence>
<dbReference type="GO" id="GO:0008408">
    <property type="term" value="F:3'-5' exonuclease activity"/>
    <property type="evidence" value="ECO:0007669"/>
    <property type="project" value="InterPro"/>
</dbReference>
<reference evidence="21" key="2">
    <citation type="submission" date="2020-09" db="EMBL/GenBank/DDBJ databases">
        <authorList>
            <person name="Sun Q."/>
            <person name="Ohkuma M."/>
        </authorList>
    </citation>
    <scope>NUCLEOTIDE SEQUENCE</scope>
    <source>
        <strain evidence="21">JCM 15325</strain>
    </source>
</reference>
<dbReference type="InterPro" id="IPR002298">
    <property type="entry name" value="DNA_polymerase_A"/>
</dbReference>
<dbReference type="InterPro" id="IPR043502">
    <property type="entry name" value="DNA/RNA_pol_sf"/>
</dbReference>
<dbReference type="GO" id="GO:0006261">
    <property type="term" value="P:DNA-templated DNA replication"/>
    <property type="evidence" value="ECO:0007669"/>
    <property type="project" value="UniProtKB-UniRule"/>
</dbReference>
<evidence type="ECO:0000259" key="18">
    <source>
        <dbReference type="SMART" id="SM00474"/>
    </source>
</evidence>
<dbReference type="Pfam" id="PF00476">
    <property type="entry name" value="DNA_pol_A"/>
    <property type="match status" value="1"/>
</dbReference>
<dbReference type="RefSeq" id="WP_188801018.1">
    <property type="nucleotide sequence ID" value="NZ_BMOK01000001.1"/>
</dbReference>
<evidence type="ECO:0000259" key="20">
    <source>
        <dbReference type="SMART" id="SM00482"/>
    </source>
</evidence>
<dbReference type="InterPro" id="IPR012337">
    <property type="entry name" value="RNaseH-like_sf"/>
</dbReference>
<evidence type="ECO:0000256" key="15">
    <source>
        <dbReference type="ARBA" id="ARBA00049244"/>
    </source>
</evidence>
<evidence type="ECO:0000259" key="19">
    <source>
        <dbReference type="SMART" id="SM00475"/>
    </source>
</evidence>
<evidence type="ECO:0000256" key="5">
    <source>
        <dbReference type="ARBA" id="ARBA00022679"/>
    </source>
</evidence>
<evidence type="ECO:0000256" key="7">
    <source>
        <dbReference type="ARBA" id="ARBA00022705"/>
    </source>
</evidence>
<dbReference type="FunFam" id="1.10.150.20:FF:000003">
    <property type="entry name" value="DNA polymerase I"/>
    <property type="match status" value="1"/>
</dbReference>
<evidence type="ECO:0000256" key="12">
    <source>
        <dbReference type="ARBA" id="ARBA00022932"/>
    </source>
</evidence>
<dbReference type="PANTHER" id="PTHR10133:SF27">
    <property type="entry name" value="DNA POLYMERASE NU"/>
    <property type="match status" value="1"/>
</dbReference>
<evidence type="ECO:0000256" key="16">
    <source>
        <dbReference type="NCBIfam" id="TIGR00593"/>
    </source>
</evidence>
<dbReference type="InterPro" id="IPR008918">
    <property type="entry name" value="HhH2"/>
</dbReference>
<gene>
    <name evidence="17" type="primary">polA</name>
    <name evidence="21" type="ORF">GCM10007968_02390</name>
</gene>
<comment type="caution">
    <text evidence="21">The sequence shown here is derived from an EMBL/GenBank/DDBJ whole genome shotgun (WGS) entry which is preliminary data.</text>
</comment>
<dbReference type="InterPro" id="IPR020045">
    <property type="entry name" value="DNA_polI_H3TH"/>
</dbReference>
<feature type="domain" description="5'-3' exonuclease" evidence="19">
    <location>
        <begin position="2"/>
        <end position="261"/>
    </location>
</feature>
<dbReference type="SMART" id="SM00475">
    <property type="entry name" value="53EXOc"/>
    <property type="match status" value="1"/>
</dbReference>
<evidence type="ECO:0000256" key="3">
    <source>
        <dbReference type="ARBA" id="ARBA00012417"/>
    </source>
</evidence>
<proteinExistence type="inferred from homology"/>
<dbReference type="GO" id="GO:0003887">
    <property type="term" value="F:DNA-directed DNA polymerase activity"/>
    <property type="evidence" value="ECO:0007669"/>
    <property type="project" value="UniProtKB-UniRule"/>
</dbReference>
<dbReference type="GO" id="GO:0006302">
    <property type="term" value="P:double-strand break repair"/>
    <property type="evidence" value="ECO:0007669"/>
    <property type="project" value="TreeGrafter"/>
</dbReference>
<dbReference type="SUPFAM" id="SSF56672">
    <property type="entry name" value="DNA/RNA polymerases"/>
    <property type="match status" value="1"/>
</dbReference>
<dbReference type="Gene3D" id="3.30.420.10">
    <property type="entry name" value="Ribonuclease H-like superfamily/Ribonuclease H"/>
    <property type="match status" value="1"/>
</dbReference>
<dbReference type="InterPro" id="IPR018320">
    <property type="entry name" value="DNA_polymerase_1"/>
</dbReference>
<keyword evidence="11" id="KW-0269">Exonuclease</keyword>
<dbReference type="Pfam" id="PF02739">
    <property type="entry name" value="5_3_exonuc_N"/>
    <property type="match status" value="1"/>
</dbReference>
<evidence type="ECO:0000256" key="2">
    <source>
        <dbReference type="ARBA" id="ARBA00011541"/>
    </source>
</evidence>
<dbReference type="PANTHER" id="PTHR10133">
    <property type="entry name" value="DNA POLYMERASE I"/>
    <property type="match status" value="1"/>
</dbReference>
<dbReference type="SUPFAM" id="SSF47807">
    <property type="entry name" value="5' to 3' exonuclease, C-terminal subdomain"/>
    <property type="match status" value="1"/>
</dbReference>
<dbReference type="Pfam" id="PF22619">
    <property type="entry name" value="DNA_polI_exo1"/>
    <property type="match status" value="1"/>
</dbReference>
<dbReference type="CDD" id="cd09859">
    <property type="entry name" value="PIN_53EXO"/>
    <property type="match status" value="1"/>
</dbReference>
<comment type="subunit">
    <text evidence="2 17">Single-chain monomer with multiple functions.</text>
</comment>
<dbReference type="Pfam" id="PF01367">
    <property type="entry name" value="5_3_exonuc"/>
    <property type="match status" value="1"/>
</dbReference>
<evidence type="ECO:0000256" key="17">
    <source>
        <dbReference type="RuleBase" id="RU004460"/>
    </source>
</evidence>
<dbReference type="InterPro" id="IPR020046">
    <property type="entry name" value="5-3_exonucl_a-hlix_arch_N"/>
</dbReference>
<evidence type="ECO:0000256" key="13">
    <source>
        <dbReference type="ARBA" id="ARBA00023125"/>
    </source>
</evidence>
<keyword evidence="10" id="KW-0378">Hydrolase</keyword>
<dbReference type="InterPro" id="IPR029060">
    <property type="entry name" value="PIN-like_dom_sf"/>
</dbReference>
<dbReference type="GO" id="GO:0003677">
    <property type="term" value="F:DNA binding"/>
    <property type="evidence" value="ECO:0007669"/>
    <property type="project" value="UniProtKB-UniRule"/>
</dbReference>
<dbReference type="InterPro" id="IPR054690">
    <property type="entry name" value="DNA_polI_exonuclease"/>
</dbReference>
<dbReference type="SUPFAM" id="SSF88723">
    <property type="entry name" value="PIN domain-like"/>
    <property type="match status" value="1"/>
</dbReference>
<dbReference type="CDD" id="cd09898">
    <property type="entry name" value="H3TH_53EXO"/>
    <property type="match status" value="1"/>
</dbReference>